<comment type="caution">
    <text evidence="1">The sequence shown here is derived from an EMBL/GenBank/DDBJ whole genome shotgun (WGS) entry which is preliminary data.</text>
</comment>
<protein>
    <submittedName>
        <fullName evidence="1">Uncharacterized protein</fullName>
    </submittedName>
</protein>
<evidence type="ECO:0000313" key="2">
    <source>
        <dbReference type="Proteomes" id="UP000729402"/>
    </source>
</evidence>
<organism evidence="1 2">
    <name type="scientific">Zizania palustris</name>
    <name type="common">Northern wild rice</name>
    <dbReference type="NCBI Taxonomy" id="103762"/>
    <lineage>
        <taxon>Eukaryota</taxon>
        <taxon>Viridiplantae</taxon>
        <taxon>Streptophyta</taxon>
        <taxon>Embryophyta</taxon>
        <taxon>Tracheophyta</taxon>
        <taxon>Spermatophyta</taxon>
        <taxon>Magnoliopsida</taxon>
        <taxon>Liliopsida</taxon>
        <taxon>Poales</taxon>
        <taxon>Poaceae</taxon>
        <taxon>BOP clade</taxon>
        <taxon>Oryzoideae</taxon>
        <taxon>Oryzeae</taxon>
        <taxon>Zizaniinae</taxon>
        <taxon>Zizania</taxon>
    </lineage>
</organism>
<keyword evidence="2" id="KW-1185">Reference proteome</keyword>
<reference evidence="1" key="1">
    <citation type="journal article" date="2021" name="bioRxiv">
        <title>Whole Genome Assembly and Annotation of Northern Wild Rice, Zizania palustris L., Supports a Whole Genome Duplication in the Zizania Genus.</title>
        <authorList>
            <person name="Haas M."/>
            <person name="Kono T."/>
            <person name="Macchietto M."/>
            <person name="Millas R."/>
            <person name="McGilp L."/>
            <person name="Shao M."/>
            <person name="Duquette J."/>
            <person name="Hirsch C.N."/>
            <person name="Kimball J."/>
        </authorList>
    </citation>
    <scope>NUCLEOTIDE SEQUENCE</scope>
    <source>
        <tissue evidence="1">Fresh leaf tissue</tissue>
    </source>
</reference>
<accession>A0A8J6BW00</accession>
<name>A0A8J6BW00_ZIZPA</name>
<reference evidence="1" key="2">
    <citation type="submission" date="2021-02" db="EMBL/GenBank/DDBJ databases">
        <authorList>
            <person name="Kimball J.A."/>
            <person name="Haas M.W."/>
            <person name="Macchietto M."/>
            <person name="Kono T."/>
            <person name="Duquette J."/>
            <person name="Shao M."/>
        </authorList>
    </citation>
    <scope>NUCLEOTIDE SEQUENCE</scope>
    <source>
        <tissue evidence="1">Fresh leaf tissue</tissue>
    </source>
</reference>
<proteinExistence type="predicted"/>
<dbReference type="Proteomes" id="UP000729402">
    <property type="component" value="Unassembled WGS sequence"/>
</dbReference>
<sequence>MHLQEYTWLSHSTLAQSHPAPHIPSKFLQLDGFPFFSMVGQHERMAMGGQHRWRHEGSNQIQMWVGKRGIDGNKRAATRGDGRAAPAVA</sequence>
<gene>
    <name evidence="1" type="ORF">GUJ93_ZPchr0012g19931</name>
</gene>
<dbReference type="AlphaFoldDB" id="A0A8J6BW00"/>
<dbReference type="EMBL" id="JAAALK010000080">
    <property type="protein sequence ID" value="KAG8094540.1"/>
    <property type="molecule type" value="Genomic_DNA"/>
</dbReference>
<evidence type="ECO:0000313" key="1">
    <source>
        <dbReference type="EMBL" id="KAG8094540.1"/>
    </source>
</evidence>